<dbReference type="Proteomes" id="UP000194450">
    <property type="component" value="Unassembled WGS sequence"/>
</dbReference>
<dbReference type="SUPFAM" id="SSF159594">
    <property type="entry name" value="XCC0632-like"/>
    <property type="match status" value="1"/>
</dbReference>
<dbReference type="EMBL" id="FXWH01000001">
    <property type="protein sequence ID" value="SMQ62928.1"/>
    <property type="molecule type" value="Genomic_DNA"/>
</dbReference>
<dbReference type="Pfam" id="PF03886">
    <property type="entry name" value="ABC_trans_aux"/>
    <property type="match status" value="1"/>
</dbReference>
<dbReference type="AlphaFoldDB" id="A0A1Y6EJV7"/>
<keyword evidence="1" id="KW-0732">Signal</keyword>
<dbReference type="Gene3D" id="3.40.50.10610">
    <property type="entry name" value="ABC-type transport auxiliary lipoprotein component"/>
    <property type="match status" value="1"/>
</dbReference>
<name>A0A1Y6EJV7_9GAMM</name>
<evidence type="ECO:0000259" key="2">
    <source>
        <dbReference type="Pfam" id="PF03886"/>
    </source>
</evidence>
<evidence type="ECO:0000256" key="1">
    <source>
        <dbReference type="SAM" id="SignalP"/>
    </source>
</evidence>
<keyword evidence="3" id="KW-0449">Lipoprotein</keyword>
<accession>A0A1Y6EJV7</accession>
<organism evidence="3 4">
    <name type="scientific">Pseudidiomarina planktonica</name>
    <dbReference type="NCBI Taxonomy" id="1323738"/>
    <lineage>
        <taxon>Bacteria</taxon>
        <taxon>Pseudomonadati</taxon>
        <taxon>Pseudomonadota</taxon>
        <taxon>Gammaproteobacteria</taxon>
        <taxon>Alteromonadales</taxon>
        <taxon>Idiomarinaceae</taxon>
        <taxon>Pseudidiomarina</taxon>
    </lineage>
</organism>
<sequence length="171" mass="18902">MKQAAGILGLALLIGGCASAPLERSNYQLTGLADGEVALPCEQGFPDVRVGRLLNGDGLVLQTSAVNWHQAHEHKWAVPLREQLVQTLLQDQKLRQWLCANDGALVMQDFFGTLDNQARVAGYWQWLDANGNRQTRVFEQQKVLAADGYAALVHALSKAWQQVLEEQKAQL</sequence>
<dbReference type="PROSITE" id="PS51257">
    <property type="entry name" value="PROKAR_LIPOPROTEIN"/>
    <property type="match status" value="1"/>
</dbReference>
<reference evidence="4" key="1">
    <citation type="submission" date="2017-04" db="EMBL/GenBank/DDBJ databases">
        <authorList>
            <person name="Varghese N."/>
            <person name="Submissions S."/>
        </authorList>
    </citation>
    <scope>NUCLEOTIDE SEQUENCE [LARGE SCALE GENOMIC DNA]</scope>
</reference>
<dbReference type="RefSeq" id="WP_086433934.1">
    <property type="nucleotide sequence ID" value="NZ_FXWH01000001.1"/>
</dbReference>
<gene>
    <name evidence="3" type="ORF">SAMN06297229_0781</name>
</gene>
<feature type="domain" description="ABC-type transport auxiliary lipoprotein component" evidence="2">
    <location>
        <begin position="47"/>
        <end position="165"/>
    </location>
</feature>
<feature type="signal peptide" evidence="1">
    <location>
        <begin position="1"/>
        <end position="20"/>
    </location>
</feature>
<feature type="chain" id="PRO_5012011985" evidence="1">
    <location>
        <begin position="21"/>
        <end position="171"/>
    </location>
</feature>
<dbReference type="OrthoDB" id="5600407at2"/>
<evidence type="ECO:0000313" key="3">
    <source>
        <dbReference type="EMBL" id="SMQ62928.1"/>
    </source>
</evidence>
<protein>
    <submittedName>
        <fullName evidence="3">Uncharacterized lipoprotein YmbA</fullName>
    </submittedName>
</protein>
<evidence type="ECO:0000313" key="4">
    <source>
        <dbReference type="Proteomes" id="UP000194450"/>
    </source>
</evidence>
<dbReference type="InterPro" id="IPR005586">
    <property type="entry name" value="ABC_trans_aux"/>
</dbReference>
<keyword evidence="4" id="KW-1185">Reference proteome</keyword>
<proteinExistence type="predicted"/>